<dbReference type="InterPro" id="IPR032675">
    <property type="entry name" value="LRR_dom_sf"/>
</dbReference>
<comment type="caution">
    <text evidence="1">The sequence shown here is derived from an EMBL/GenBank/DDBJ whole genome shotgun (WGS) entry which is preliminary data.</text>
</comment>
<proteinExistence type="predicted"/>
<name>A0A5K1UJW9_ENTHI</name>
<dbReference type="PANTHER" id="PTHR45661">
    <property type="entry name" value="SURFACE ANTIGEN"/>
    <property type="match status" value="1"/>
</dbReference>
<dbReference type="EMBL" id="BDEQ01000001">
    <property type="protein sequence ID" value="GAT92187.1"/>
    <property type="molecule type" value="Genomic_DNA"/>
</dbReference>
<accession>A0A5K1UJW9</accession>
<reference evidence="1 2" key="1">
    <citation type="submission" date="2016-05" db="EMBL/GenBank/DDBJ databases">
        <title>First whole genome sequencing of Entamoeba histolytica HM1:IMSS-clone-6.</title>
        <authorList>
            <person name="Mukherjee Avik.K."/>
            <person name="Izumyama S."/>
            <person name="Nakada-Tsukui K."/>
            <person name="Nozaki T."/>
        </authorList>
    </citation>
    <scope>NUCLEOTIDE SEQUENCE [LARGE SCALE GENOMIC DNA]</scope>
    <source>
        <strain evidence="1 2">HM1:IMSS clone 6</strain>
    </source>
</reference>
<evidence type="ECO:0000313" key="1">
    <source>
        <dbReference type="EMBL" id="GAT92187.1"/>
    </source>
</evidence>
<dbReference type="SUPFAM" id="SSF52058">
    <property type="entry name" value="L domain-like"/>
    <property type="match status" value="4"/>
</dbReference>
<dbReference type="Gene3D" id="3.80.10.10">
    <property type="entry name" value="Ribonuclease Inhibitor"/>
    <property type="match status" value="5"/>
</dbReference>
<dbReference type="OMA" id="ARIKWCS"/>
<dbReference type="VEuPathDB" id="AmoebaDB:KM1_064410"/>
<gene>
    <name evidence="1" type="ORF">CL6EHI_110590</name>
</gene>
<dbReference type="Pfam" id="PF13306">
    <property type="entry name" value="LRR_5"/>
    <property type="match status" value="5"/>
</dbReference>
<dbReference type="Proteomes" id="UP000078387">
    <property type="component" value="Unassembled WGS sequence"/>
</dbReference>
<dbReference type="VEuPathDB" id="AmoebaDB:EHI8A_054750"/>
<organism evidence="1 2">
    <name type="scientific">Entamoeba histolytica</name>
    <dbReference type="NCBI Taxonomy" id="5759"/>
    <lineage>
        <taxon>Eukaryota</taxon>
        <taxon>Amoebozoa</taxon>
        <taxon>Evosea</taxon>
        <taxon>Archamoebae</taxon>
        <taxon>Mastigamoebida</taxon>
        <taxon>Entamoebidae</taxon>
        <taxon>Entamoeba</taxon>
    </lineage>
</organism>
<sequence length="843" mass="96057">MSQLDNDSIYHLVEYLNNEKEAFMVKGINKKYNDIYNKFEYNPFSVSSTDLFPRMKKQCLYNKKDKQLEGMDQYIYCYVVGYKVVSQSKENNVIFKKVRLGKHDHDKMPINYIPPGIQELGKSCYYYAANTEINLPTTITKIGYDCFYYNLFKSIDLSHVLQIDVGAFNICNELSAVTLSGYLKNIPSYCFESCKSLLEMDLRYIEQIGDCAFNECTSLSSITISTNLKDVSYSAFKKCFSLQHIDGCGMKVFHPSISSLFFDVLQKNGICCDGEIHYIREDKNYFNSLIPLGVNIIEQSVFLNDCITSVSIPSSVHMLSEHSFDSCRHLKEVILPNNLTSLPTCCFNKCFALEKINLENLISIGRNCFNCCKQLKEIHLDSATDLKHGCFDRCDQLSKVILNSCIERFPKECFSGSRGLKEITMNNIKVIEDSSFMGCSELETIDISQCISIGKCCFMNCTKLTSIQFNSQLIQLEESIFENCGFIQISLPSTLRSLNNNVFKNCTSLKSIDIQMVTQLGNNCFENCSSLSNVKLSNELKILSVQCFKNCSQLRDIQLPSSLEVLQDDCFDKCTSLTNITIPSHLKVLSRNVGLDKGLVELKLFSSLKTIQKGCCLSWKQLKKVIGLKVLEKIEQSAFENCEELESIEFNPTLQFIGRRAFYNCKKITHVYIPNNTIVEEEAFMNCSGIQEIIIGEHCHIPRNCFRNCGTIKEVIIHDWVDFDEKAFVHCTIQSIKSPCNVLNGKIPYWMSVIASKNNIECSVIEYTRYDRMCYGSNIPIQCSQLGNRVFNSCNNSLIILPTMITKIGAQCFNHCKKLKEIRFNKILEDKIDAPSTITKVPF</sequence>
<dbReference type="InterPro" id="IPR053139">
    <property type="entry name" value="Surface_bspA-like"/>
</dbReference>
<dbReference type="InterPro" id="IPR026906">
    <property type="entry name" value="LRR_5"/>
</dbReference>
<dbReference type="AlphaFoldDB" id="A0A5K1UJW9"/>
<dbReference type="VEuPathDB" id="AmoebaDB:EHI_110590"/>
<evidence type="ECO:0000313" key="2">
    <source>
        <dbReference type="Proteomes" id="UP000078387"/>
    </source>
</evidence>
<dbReference type="PANTHER" id="PTHR45661:SF3">
    <property type="entry name" value="IG-LIKE DOMAIN-CONTAINING PROTEIN"/>
    <property type="match status" value="1"/>
</dbReference>
<dbReference type="VEuPathDB" id="AmoebaDB:EHI5A_052170"/>
<dbReference type="VEuPathDB" id="AmoebaDB:EHI7A_029640"/>
<protein>
    <submittedName>
        <fullName evidence="1">Leucine rich repeat protein bspa family</fullName>
    </submittedName>
</protein>